<evidence type="ECO:0000256" key="1">
    <source>
        <dbReference type="ARBA" id="ARBA00023163"/>
    </source>
</evidence>
<feature type="region of interest" description="Disordered" evidence="2">
    <location>
        <begin position="411"/>
        <end position="432"/>
    </location>
</feature>
<feature type="domain" description="HTH HARE-type" evidence="3">
    <location>
        <begin position="32"/>
        <end position="102"/>
    </location>
</feature>
<keyword evidence="1" id="KW-0804">Transcription</keyword>
<dbReference type="InterPro" id="IPR007759">
    <property type="entry name" value="Asxl_HARE-HTH"/>
</dbReference>
<comment type="caution">
    <text evidence="4">The sequence shown here is derived from an EMBL/GenBank/DDBJ whole genome shotgun (WGS) entry which is preliminary data.</text>
</comment>
<feature type="region of interest" description="Disordered" evidence="2">
    <location>
        <begin position="106"/>
        <end position="186"/>
    </location>
</feature>
<dbReference type="PROSITE" id="PS51913">
    <property type="entry name" value="HTH_HARE"/>
    <property type="match status" value="1"/>
</dbReference>
<sequence length="541" mass="58012">MAGTEDSWSMGSMADPKTTLGQGVKMLKGGGGIFKSAAVAVLRLERKLMTTGDITKLALERQHIKCQGRTPEATMASALYTDVKRKGNKSVPQEGLFGLREWKDEGFVPDPVPGIPPPSEIAERRPRSEGPRTVRRLHRYIPGRSPDDGDEEYSDMGDSPSRGASEDITDSPAKQRSRPEPLSVDASAGLASTLSSPLRVDKLAVFHDMVTSPEGLARLAAAASPSPDSGPSTRRKRPRLLLDVPALDSVDLEKVGSLTKASPATAALFAGFLPSAQVLPAPLYLSPPQLSALSPLPFATLHRPESAQRPSSVPSVLSTPRMISLAFAEAELFPEGDLQPSGLTPTLIGRAGPPAAGRPAAHTQLHPHRHPPAFPLLPLSPLTALLHGAAAGIIREGALRHDRPPPRLMLPLSQEPGERKAGGMVPSSSAAVQDYPEEQEYYREWLPIPVPQPPQQLPPSPPGESGTPTTERLRRIEAKVQQMEANLGANHPQVGKAWLYLSKAYQNFGSKGNQAEYKEKSEAALFRRGPPSVLSKLQPTL</sequence>
<protein>
    <recommendedName>
        <fullName evidence="3">HTH HARE-type domain-containing protein</fullName>
    </recommendedName>
</protein>
<proteinExistence type="predicted"/>
<gene>
    <name evidence="4" type="ORF">WJX75_006461</name>
</gene>
<keyword evidence="5" id="KW-1185">Reference proteome</keyword>
<feature type="region of interest" description="Disordered" evidence="2">
    <location>
        <begin position="448"/>
        <end position="471"/>
    </location>
</feature>
<organism evidence="4 5">
    <name type="scientific">Coccomyxa subellipsoidea</name>
    <dbReference type="NCBI Taxonomy" id="248742"/>
    <lineage>
        <taxon>Eukaryota</taxon>
        <taxon>Viridiplantae</taxon>
        <taxon>Chlorophyta</taxon>
        <taxon>core chlorophytes</taxon>
        <taxon>Trebouxiophyceae</taxon>
        <taxon>Trebouxiophyceae incertae sedis</taxon>
        <taxon>Coccomyxaceae</taxon>
        <taxon>Coccomyxa</taxon>
    </lineage>
</organism>
<evidence type="ECO:0000256" key="2">
    <source>
        <dbReference type="SAM" id="MobiDB-lite"/>
    </source>
</evidence>
<feature type="compositionally biased region" description="Pro residues" evidence="2">
    <location>
        <begin position="448"/>
        <end position="462"/>
    </location>
</feature>
<feature type="region of interest" description="Disordered" evidence="2">
    <location>
        <begin position="220"/>
        <end position="239"/>
    </location>
</feature>
<dbReference type="Proteomes" id="UP001491310">
    <property type="component" value="Unassembled WGS sequence"/>
</dbReference>
<accession>A0ABR2YQ71</accession>
<dbReference type="Pfam" id="PF05066">
    <property type="entry name" value="HARE-HTH"/>
    <property type="match status" value="1"/>
</dbReference>
<dbReference type="EMBL" id="JALJOT010000007">
    <property type="protein sequence ID" value="KAK9909047.1"/>
    <property type="molecule type" value="Genomic_DNA"/>
</dbReference>
<feature type="compositionally biased region" description="Low complexity" evidence="2">
    <location>
        <begin position="220"/>
        <end position="232"/>
    </location>
</feature>
<feature type="compositionally biased region" description="Pro residues" evidence="2">
    <location>
        <begin position="110"/>
        <end position="119"/>
    </location>
</feature>
<name>A0ABR2YQ71_9CHLO</name>
<evidence type="ECO:0000313" key="4">
    <source>
        <dbReference type="EMBL" id="KAK9909047.1"/>
    </source>
</evidence>
<evidence type="ECO:0000313" key="5">
    <source>
        <dbReference type="Proteomes" id="UP001491310"/>
    </source>
</evidence>
<reference evidence="4 5" key="1">
    <citation type="journal article" date="2024" name="Nat. Commun.">
        <title>Phylogenomics reveals the evolutionary origins of lichenization in chlorophyte algae.</title>
        <authorList>
            <person name="Puginier C."/>
            <person name="Libourel C."/>
            <person name="Otte J."/>
            <person name="Skaloud P."/>
            <person name="Haon M."/>
            <person name="Grisel S."/>
            <person name="Petersen M."/>
            <person name="Berrin J.G."/>
            <person name="Delaux P.M."/>
            <person name="Dal Grande F."/>
            <person name="Keller J."/>
        </authorList>
    </citation>
    <scope>NUCLEOTIDE SEQUENCE [LARGE SCALE GENOMIC DNA]</scope>
    <source>
        <strain evidence="4 5">SAG 216-7</strain>
    </source>
</reference>
<feature type="compositionally biased region" description="Basic and acidic residues" evidence="2">
    <location>
        <begin position="121"/>
        <end position="132"/>
    </location>
</feature>
<evidence type="ECO:0000259" key="3">
    <source>
        <dbReference type="PROSITE" id="PS51913"/>
    </source>
</evidence>